<evidence type="ECO:0000256" key="1">
    <source>
        <dbReference type="ARBA" id="ARBA00004173"/>
    </source>
</evidence>
<protein>
    <recommendedName>
        <fullName evidence="3">Altered inheritance of mitochondria protein 9, mitochondrial</fullName>
    </recommendedName>
    <alternativeName>
        <fullName evidence="6">Found in mitochondrial proteome protein 29</fullName>
    </alternativeName>
</protein>
<dbReference type="VEuPathDB" id="FungiDB:AFLA_010114"/>
<sequence>MHMLQRKVLALPPLTIKTFSRSISFTCRGEPIRYEQLFEYTNGRFLVNERSEKAKRYTEFNVDALCTMVSSLPSVSSPISKIDKMEGGFNKVMLMTAENGKEVVAKMPFPRIVPMEHSTASEVAVLNYVRAHTAVPVPNVIAWSSDASNPIGSEYILMEKARGRQLVDVWGDMNQLQRFKFIKNLARLEGQLASLEFPGYGNLYMLHSAPQLSAATVNDEYCLGQAYNESWFPQCENGTHSGPYLSSSRPLVESVLRVYTIGMNLTDLGLALAGRGLTQIQTSTFLPRGPHFGSKDEHSRILEAAMDIIPKLAEHPIVKPYCRPTLWHRDLHLGNIYICDQDPTDIVSIIDWQFLSVMPAFMQVQWPYFLSPPENYETGLIKPELPSNFDEMDPDEKAFAVAVNDQALLSKCYEAALTKNHLPSCFALTRVHSAMRHLFSSCETTWKDGIIPLRDCLIQISESWRELGLPGSFPFSITDDDLSKHRLELSRYMDWHKLKSYTQELLHSDDDGWVSPQLDFGKVQERHAELYQLYLQ</sequence>
<dbReference type="InterPro" id="IPR051035">
    <property type="entry name" value="Mito_inheritance_9"/>
</dbReference>
<dbReference type="Gene3D" id="3.90.1200.10">
    <property type="match status" value="1"/>
</dbReference>
<reference evidence="8" key="1">
    <citation type="submission" date="2019-04" db="EMBL/GenBank/DDBJ databases">
        <title>Friends and foes A comparative genomics study of 23 Aspergillus species from section Flavi.</title>
        <authorList>
            <consortium name="DOE Joint Genome Institute"/>
            <person name="Kjaerbolling I."/>
            <person name="Vesth T."/>
            <person name="Frisvad J.C."/>
            <person name="Nybo J.L."/>
            <person name="Theobald S."/>
            <person name="Kildgaard S."/>
            <person name="Isbrandt T."/>
            <person name="Kuo A."/>
            <person name="Sato A."/>
            <person name="Lyhne E.K."/>
            <person name="Kogle M.E."/>
            <person name="Wiebenga A."/>
            <person name="Kun R.S."/>
            <person name="Lubbers R.J."/>
            <person name="Makela M.R."/>
            <person name="Barry K."/>
            <person name="Chovatia M."/>
            <person name="Clum A."/>
            <person name="Daum C."/>
            <person name="Haridas S."/>
            <person name="He G."/>
            <person name="LaButti K."/>
            <person name="Lipzen A."/>
            <person name="Mondo S."/>
            <person name="Riley R."/>
            <person name="Salamov A."/>
            <person name="Simmons B.A."/>
            <person name="Magnuson J.K."/>
            <person name="Henrissat B."/>
            <person name="Mortensen U.H."/>
            <person name="Larsen T.O."/>
            <person name="Devries R.P."/>
            <person name="Grigoriev I.V."/>
            <person name="Machida M."/>
            <person name="Baker S.E."/>
            <person name="Andersen M.R."/>
        </authorList>
    </citation>
    <scope>NUCLEOTIDE SEQUENCE [LARGE SCALE GENOMIC DNA]</scope>
    <source>
        <strain evidence="8">CBS 121.62</strain>
    </source>
</reference>
<dbReference type="InterPro" id="IPR002575">
    <property type="entry name" value="Aminoglycoside_PTrfase"/>
</dbReference>
<name>A0A5N6H6C8_ASPFL</name>
<dbReference type="Proteomes" id="UP000325434">
    <property type="component" value="Unassembled WGS sequence"/>
</dbReference>
<dbReference type="GO" id="GO:0016301">
    <property type="term" value="F:kinase activity"/>
    <property type="evidence" value="ECO:0007669"/>
    <property type="project" value="UniProtKB-KW"/>
</dbReference>
<proteinExistence type="inferred from homology"/>
<dbReference type="PANTHER" id="PTHR36091:SF1">
    <property type="entry name" value="ALTERED INHERITANCE OF MITOCHONDRIA PROTEIN 9, MITOCHONDRIAL"/>
    <property type="match status" value="1"/>
</dbReference>
<evidence type="ECO:0000256" key="5">
    <source>
        <dbReference type="ARBA" id="ARBA00023128"/>
    </source>
</evidence>
<dbReference type="GO" id="GO:0005739">
    <property type="term" value="C:mitochondrion"/>
    <property type="evidence" value="ECO:0007669"/>
    <property type="project" value="UniProtKB-SubCell"/>
</dbReference>
<dbReference type="VEuPathDB" id="FungiDB:F9C07_2232294"/>
<dbReference type="PANTHER" id="PTHR36091">
    <property type="entry name" value="ALTERED INHERITANCE OF MITOCHONDRIA PROTEIN 9, MITOCHONDRIAL"/>
    <property type="match status" value="1"/>
</dbReference>
<dbReference type="InterPro" id="IPR011009">
    <property type="entry name" value="Kinase-like_dom_sf"/>
</dbReference>
<keyword evidence="5" id="KW-0496">Mitochondrion</keyword>
<feature type="domain" description="Aminoglycoside phosphotransferase" evidence="7">
    <location>
        <begin position="302"/>
        <end position="360"/>
    </location>
</feature>
<dbReference type="EMBL" id="ML734567">
    <property type="protein sequence ID" value="KAB8250132.1"/>
    <property type="molecule type" value="Genomic_DNA"/>
</dbReference>
<evidence type="ECO:0000256" key="6">
    <source>
        <dbReference type="ARBA" id="ARBA00031849"/>
    </source>
</evidence>
<keyword evidence="4" id="KW-0809">Transit peptide</keyword>
<comment type="similarity">
    <text evidence="2">Belongs to the AIM9 family.</text>
</comment>
<keyword evidence="8" id="KW-0808">Transferase</keyword>
<dbReference type="Gene3D" id="3.30.200.20">
    <property type="entry name" value="Phosphorylase Kinase, domain 1"/>
    <property type="match status" value="1"/>
</dbReference>
<evidence type="ECO:0000256" key="2">
    <source>
        <dbReference type="ARBA" id="ARBA00005543"/>
    </source>
</evidence>
<dbReference type="AlphaFoldDB" id="A0A5N6H6C8"/>
<evidence type="ECO:0000259" key="7">
    <source>
        <dbReference type="Pfam" id="PF01636"/>
    </source>
</evidence>
<evidence type="ECO:0000313" key="8">
    <source>
        <dbReference type="EMBL" id="KAB8250132.1"/>
    </source>
</evidence>
<feature type="domain" description="Aminoglycoside phosphotransferase" evidence="7">
    <location>
        <begin position="92"/>
        <end position="216"/>
    </location>
</feature>
<dbReference type="Pfam" id="PF01636">
    <property type="entry name" value="APH"/>
    <property type="match status" value="2"/>
</dbReference>
<accession>A0A5N6H6C8</accession>
<evidence type="ECO:0000256" key="4">
    <source>
        <dbReference type="ARBA" id="ARBA00022946"/>
    </source>
</evidence>
<evidence type="ECO:0000256" key="3">
    <source>
        <dbReference type="ARBA" id="ARBA00016197"/>
    </source>
</evidence>
<comment type="subcellular location">
    <subcellularLocation>
        <location evidence="1">Mitochondrion</location>
    </subcellularLocation>
</comment>
<dbReference type="SUPFAM" id="SSF56112">
    <property type="entry name" value="Protein kinase-like (PK-like)"/>
    <property type="match status" value="1"/>
</dbReference>
<organism evidence="8">
    <name type="scientific">Aspergillus flavus</name>
    <dbReference type="NCBI Taxonomy" id="5059"/>
    <lineage>
        <taxon>Eukaryota</taxon>
        <taxon>Fungi</taxon>
        <taxon>Dikarya</taxon>
        <taxon>Ascomycota</taxon>
        <taxon>Pezizomycotina</taxon>
        <taxon>Eurotiomycetes</taxon>
        <taxon>Eurotiomycetidae</taxon>
        <taxon>Eurotiales</taxon>
        <taxon>Aspergillaceae</taxon>
        <taxon>Aspergillus</taxon>
        <taxon>Aspergillus subgen. Circumdati</taxon>
    </lineage>
</organism>
<keyword evidence="8" id="KW-0418">Kinase</keyword>
<gene>
    <name evidence="8" type="ORF">BDV35DRAFT_343082</name>
</gene>
<dbReference type="VEuPathDB" id="FungiDB:AFLA_010113"/>
<dbReference type="VEuPathDB" id="FungiDB:F9C07_1816787"/>